<dbReference type="AlphaFoldDB" id="A0A918NYV0"/>
<accession>A0A918NYV0</accession>
<keyword evidence="2" id="KW-1185">Reference proteome</keyword>
<evidence type="ECO:0000313" key="2">
    <source>
        <dbReference type="Proteomes" id="UP000645257"/>
    </source>
</evidence>
<proteinExistence type="predicted"/>
<evidence type="ECO:0000313" key="1">
    <source>
        <dbReference type="EMBL" id="GGY07146.1"/>
    </source>
</evidence>
<comment type="caution">
    <text evidence="1">The sequence shown here is derived from an EMBL/GenBank/DDBJ whole genome shotgun (WGS) entry which is preliminary data.</text>
</comment>
<gene>
    <name evidence="1" type="ORF">GCM10011289_07190</name>
</gene>
<dbReference type="EMBL" id="BMYX01000002">
    <property type="protein sequence ID" value="GGY07146.1"/>
    <property type="molecule type" value="Genomic_DNA"/>
</dbReference>
<reference evidence="1" key="1">
    <citation type="journal article" date="2014" name="Int. J. Syst. Evol. Microbiol.">
        <title>Complete genome sequence of Corynebacterium casei LMG S-19264T (=DSM 44701T), isolated from a smear-ripened cheese.</title>
        <authorList>
            <consortium name="US DOE Joint Genome Institute (JGI-PGF)"/>
            <person name="Walter F."/>
            <person name="Albersmeier A."/>
            <person name="Kalinowski J."/>
            <person name="Ruckert C."/>
        </authorList>
    </citation>
    <scope>NUCLEOTIDE SEQUENCE</scope>
    <source>
        <strain evidence="1">KCTC 32182</strain>
    </source>
</reference>
<dbReference type="Proteomes" id="UP000645257">
    <property type="component" value="Unassembled WGS sequence"/>
</dbReference>
<sequence>MEFTTVRGLVGWAFQMSAAVPVSVQTYRERVGSVMRELTPAEQKNMAMDILAKVGRLKPQEYAAIAAYFTRDIRAINEAAKALPAGWPTPLRRELTRGWANDQILERDQKTMAETYLLSEPSMTRRKQQAFRLLDAHFVTGLNVLEVQVQDCLSRPVRRDTAGGRSAVGSICYAA</sequence>
<organism evidence="1 2">
    <name type="scientific">Paludibacterium paludis</name>
    <dbReference type="NCBI Taxonomy" id="1225769"/>
    <lineage>
        <taxon>Bacteria</taxon>
        <taxon>Pseudomonadati</taxon>
        <taxon>Pseudomonadota</taxon>
        <taxon>Betaproteobacteria</taxon>
        <taxon>Neisseriales</taxon>
        <taxon>Chromobacteriaceae</taxon>
        <taxon>Paludibacterium</taxon>
    </lineage>
</organism>
<protein>
    <submittedName>
        <fullName evidence="1">Uncharacterized protein</fullName>
    </submittedName>
</protein>
<name>A0A918NYV0_9NEIS</name>
<reference evidence="1" key="2">
    <citation type="submission" date="2020-09" db="EMBL/GenBank/DDBJ databases">
        <authorList>
            <person name="Sun Q."/>
            <person name="Kim S."/>
        </authorList>
    </citation>
    <scope>NUCLEOTIDE SEQUENCE</scope>
    <source>
        <strain evidence="1">KCTC 32182</strain>
    </source>
</reference>
<dbReference type="RefSeq" id="WP_189531290.1">
    <property type="nucleotide sequence ID" value="NZ_BMYX01000002.1"/>
</dbReference>